<dbReference type="EMBL" id="BAAADS010000015">
    <property type="protein sequence ID" value="GAA0603838.1"/>
    <property type="molecule type" value="Genomic_DNA"/>
</dbReference>
<proteinExistence type="predicted"/>
<comment type="caution">
    <text evidence="1">The sequence shown here is derived from an EMBL/GenBank/DDBJ whole genome shotgun (WGS) entry which is preliminary data.</text>
</comment>
<evidence type="ECO:0000313" key="2">
    <source>
        <dbReference type="Proteomes" id="UP001500866"/>
    </source>
</evidence>
<accession>A0ABN1G552</accession>
<evidence type="ECO:0000313" key="1">
    <source>
        <dbReference type="EMBL" id="GAA0603838.1"/>
    </source>
</evidence>
<protein>
    <recommendedName>
        <fullName evidence="3">Pathogenicity locus</fullName>
    </recommendedName>
</protein>
<sequence>MSNPTLPLTLDEKERLRKAKIKISEIHSQSTEQLAEILNASYERTKEMKGLAEFQLVPSIGHKLAEKLVYQLQIFSLEAIKDKHGAELLDELEKRLGVWTDSCVEDQIRCVVAYANSPAFDKQWFDFTSERKRYRERMGYPKDRPEKPWYE</sequence>
<dbReference type="Pfam" id="PF11731">
    <property type="entry name" value="Cdd1"/>
    <property type="match status" value="1"/>
</dbReference>
<keyword evidence="2" id="KW-1185">Reference proteome</keyword>
<reference evidence="1 2" key="1">
    <citation type="journal article" date="2019" name="Int. J. Syst. Evol. Microbiol.">
        <title>The Global Catalogue of Microorganisms (GCM) 10K type strain sequencing project: providing services to taxonomists for standard genome sequencing and annotation.</title>
        <authorList>
            <consortium name="The Broad Institute Genomics Platform"/>
            <consortium name="The Broad Institute Genome Sequencing Center for Infectious Disease"/>
            <person name="Wu L."/>
            <person name="Ma J."/>
        </authorList>
    </citation>
    <scope>NUCLEOTIDE SEQUENCE [LARGE SCALE GENOMIC DNA]</scope>
    <source>
        <strain evidence="1 2">JCM 15395</strain>
    </source>
</reference>
<name>A0ABN1G552_9BACI</name>
<dbReference type="InterPro" id="IPR021725">
    <property type="entry name" value="Cdd1"/>
</dbReference>
<evidence type="ECO:0008006" key="3">
    <source>
        <dbReference type="Google" id="ProtNLM"/>
    </source>
</evidence>
<dbReference type="Proteomes" id="UP001500866">
    <property type="component" value="Unassembled WGS sequence"/>
</dbReference>
<organism evidence="1 2">
    <name type="scientific">Virgibacillus siamensis</name>
    <dbReference type="NCBI Taxonomy" id="480071"/>
    <lineage>
        <taxon>Bacteria</taxon>
        <taxon>Bacillati</taxon>
        <taxon>Bacillota</taxon>
        <taxon>Bacilli</taxon>
        <taxon>Bacillales</taxon>
        <taxon>Bacillaceae</taxon>
        <taxon>Virgibacillus</taxon>
    </lineage>
</organism>
<dbReference type="RefSeq" id="WP_343812832.1">
    <property type="nucleotide sequence ID" value="NZ_BAAADS010000015.1"/>
</dbReference>
<gene>
    <name evidence="1" type="ORF">GCM10009001_21140</name>
</gene>